<comment type="caution">
    <text evidence="1">The sequence shown here is derived from an EMBL/GenBank/DDBJ whole genome shotgun (WGS) entry which is preliminary data.</text>
</comment>
<dbReference type="EMBL" id="CATWAF010000004">
    <property type="protein sequence ID" value="CAJ0701303.1"/>
    <property type="molecule type" value="Genomic_DNA"/>
</dbReference>
<protein>
    <submittedName>
        <fullName evidence="1">Uncharacterized protein</fullName>
    </submittedName>
</protein>
<accession>A0AAD2ER45</accession>
<keyword evidence="2" id="KW-1185">Reference proteome</keyword>
<sequence length="82" mass="9556">MAAPTDQLPSERPGLGASETGMLLRLAFYMKCRDRTLKFEQRFRHIRRRQFVSQRLPSSIAGVFGLRERPIQPRPAYIIVIR</sequence>
<reference evidence="1 2" key="1">
    <citation type="submission" date="2023-07" db="EMBL/GenBank/DDBJ databases">
        <authorList>
            <person name="Peeters C."/>
        </authorList>
    </citation>
    <scope>NUCLEOTIDE SEQUENCE [LARGE SCALE GENOMIC DNA]</scope>
    <source>
        <strain evidence="1 2">LMG 18091</strain>
    </source>
</reference>
<organism evidence="1 2">
    <name type="scientific">Ralstonia wenshanensis</name>
    <dbReference type="NCBI Taxonomy" id="2842456"/>
    <lineage>
        <taxon>Bacteria</taxon>
        <taxon>Pseudomonadati</taxon>
        <taxon>Pseudomonadota</taxon>
        <taxon>Betaproteobacteria</taxon>
        <taxon>Burkholderiales</taxon>
        <taxon>Burkholderiaceae</taxon>
        <taxon>Ralstonia</taxon>
    </lineage>
</organism>
<dbReference type="AlphaFoldDB" id="A0AAD2ER45"/>
<evidence type="ECO:0000313" key="1">
    <source>
        <dbReference type="EMBL" id="CAJ0701303.1"/>
    </source>
</evidence>
<evidence type="ECO:0000313" key="2">
    <source>
        <dbReference type="Proteomes" id="UP001189915"/>
    </source>
</evidence>
<gene>
    <name evidence="1" type="ORF">LMG18091_03402</name>
</gene>
<dbReference type="Proteomes" id="UP001189915">
    <property type="component" value="Unassembled WGS sequence"/>
</dbReference>
<proteinExistence type="predicted"/>
<name>A0AAD2ER45_9RALS</name>